<proteinExistence type="predicted"/>
<dbReference type="Gene3D" id="1.10.10.10">
    <property type="entry name" value="Winged helix-like DNA-binding domain superfamily/Winged helix DNA-binding domain"/>
    <property type="match status" value="1"/>
</dbReference>
<dbReference type="GO" id="GO:0006355">
    <property type="term" value="P:regulation of DNA-templated transcription"/>
    <property type="evidence" value="ECO:0007669"/>
    <property type="project" value="InterPro"/>
</dbReference>
<dbReference type="SUPFAM" id="SSF46894">
    <property type="entry name" value="C-terminal effector domain of the bipartite response regulators"/>
    <property type="match status" value="1"/>
</dbReference>
<evidence type="ECO:0000256" key="1">
    <source>
        <dbReference type="SAM" id="MobiDB-lite"/>
    </source>
</evidence>
<sequence length="107" mass="11380">MPVSARRAAADDDREIGDQGRLGHQVAGDEDGTAFVGHRAQQVAQPADASRVQAVDARRLFLAEKTVRNHVSRIFTKLEVHDRAAAALGARDAGFGNQADAVLPQPA</sequence>
<gene>
    <name evidence="3" type="ORF">QFZ22_003137</name>
</gene>
<name>A0AAW8FBG8_9ACTN</name>
<feature type="domain" description="HTH luxR-type" evidence="2">
    <location>
        <begin position="33"/>
        <end position="90"/>
    </location>
</feature>
<evidence type="ECO:0000313" key="3">
    <source>
        <dbReference type="EMBL" id="MDQ0907152.1"/>
    </source>
</evidence>
<evidence type="ECO:0000313" key="4">
    <source>
        <dbReference type="Proteomes" id="UP001234216"/>
    </source>
</evidence>
<comment type="caution">
    <text evidence="3">The sequence shown here is derived from an EMBL/GenBank/DDBJ whole genome shotgun (WGS) entry which is preliminary data.</text>
</comment>
<dbReference type="Proteomes" id="UP001234216">
    <property type="component" value="Unassembled WGS sequence"/>
</dbReference>
<dbReference type="RefSeq" id="WP_373430940.1">
    <property type="nucleotide sequence ID" value="NZ_JAUSZV010000005.1"/>
</dbReference>
<dbReference type="InterPro" id="IPR016032">
    <property type="entry name" value="Sig_transdc_resp-reg_C-effctor"/>
</dbReference>
<dbReference type="GO" id="GO:0003677">
    <property type="term" value="F:DNA binding"/>
    <property type="evidence" value="ECO:0007669"/>
    <property type="project" value="InterPro"/>
</dbReference>
<reference evidence="3" key="1">
    <citation type="submission" date="2023-07" db="EMBL/GenBank/DDBJ databases">
        <title>Comparative genomics of wheat-associated soil bacteria to identify genetic determinants of phenazine resistance.</title>
        <authorList>
            <person name="Mouncey N."/>
        </authorList>
    </citation>
    <scope>NUCLEOTIDE SEQUENCE</scope>
    <source>
        <strain evidence="3">V4I22</strain>
    </source>
</reference>
<protein>
    <recommendedName>
        <fullName evidence="2">HTH luxR-type domain-containing protein</fullName>
    </recommendedName>
</protein>
<organism evidence="3 4">
    <name type="scientific">Streptomyces canus</name>
    <dbReference type="NCBI Taxonomy" id="58343"/>
    <lineage>
        <taxon>Bacteria</taxon>
        <taxon>Bacillati</taxon>
        <taxon>Actinomycetota</taxon>
        <taxon>Actinomycetes</taxon>
        <taxon>Kitasatosporales</taxon>
        <taxon>Streptomycetaceae</taxon>
        <taxon>Streptomyces</taxon>
        <taxon>Streptomyces aurantiacus group</taxon>
    </lineage>
</organism>
<dbReference type="Pfam" id="PF00196">
    <property type="entry name" value="GerE"/>
    <property type="match status" value="1"/>
</dbReference>
<feature type="region of interest" description="Disordered" evidence="1">
    <location>
        <begin position="1"/>
        <end position="20"/>
    </location>
</feature>
<dbReference type="AlphaFoldDB" id="A0AAW8FBG8"/>
<evidence type="ECO:0000259" key="2">
    <source>
        <dbReference type="SMART" id="SM00421"/>
    </source>
</evidence>
<accession>A0AAW8FBG8</accession>
<dbReference type="InterPro" id="IPR000792">
    <property type="entry name" value="Tscrpt_reg_LuxR_C"/>
</dbReference>
<dbReference type="EMBL" id="JAUSZV010000005">
    <property type="protein sequence ID" value="MDQ0907152.1"/>
    <property type="molecule type" value="Genomic_DNA"/>
</dbReference>
<dbReference type="InterPro" id="IPR036388">
    <property type="entry name" value="WH-like_DNA-bd_sf"/>
</dbReference>
<dbReference type="SMART" id="SM00421">
    <property type="entry name" value="HTH_LUXR"/>
    <property type="match status" value="1"/>
</dbReference>